<evidence type="ECO:0000313" key="2">
    <source>
        <dbReference type="Proteomes" id="UP001241377"/>
    </source>
</evidence>
<dbReference type="Proteomes" id="UP001241377">
    <property type="component" value="Unassembled WGS sequence"/>
</dbReference>
<accession>A0ACC2VU11</accession>
<evidence type="ECO:0000313" key="1">
    <source>
        <dbReference type="EMBL" id="KAJ9102618.1"/>
    </source>
</evidence>
<reference evidence="1" key="1">
    <citation type="submission" date="2023-04" db="EMBL/GenBank/DDBJ databases">
        <title>Draft Genome sequencing of Naganishia species isolated from polar environments using Oxford Nanopore Technology.</title>
        <authorList>
            <person name="Leo P."/>
            <person name="Venkateswaran K."/>
        </authorList>
    </citation>
    <scope>NUCLEOTIDE SEQUENCE</scope>
    <source>
        <strain evidence="1">MNA-CCFEE 5261</strain>
    </source>
</reference>
<protein>
    <submittedName>
        <fullName evidence="1">Uncharacterized protein</fullName>
    </submittedName>
</protein>
<proteinExistence type="predicted"/>
<name>A0ACC2VU11_9TREE</name>
<dbReference type="EMBL" id="JASBWR010000051">
    <property type="protein sequence ID" value="KAJ9102618.1"/>
    <property type="molecule type" value="Genomic_DNA"/>
</dbReference>
<organism evidence="1 2">
    <name type="scientific">Naganishia cerealis</name>
    <dbReference type="NCBI Taxonomy" id="610337"/>
    <lineage>
        <taxon>Eukaryota</taxon>
        <taxon>Fungi</taxon>
        <taxon>Dikarya</taxon>
        <taxon>Basidiomycota</taxon>
        <taxon>Agaricomycotina</taxon>
        <taxon>Tremellomycetes</taxon>
        <taxon>Filobasidiales</taxon>
        <taxon>Filobasidiaceae</taxon>
        <taxon>Naganishia</taxon>
    </lineage>
</organism>
<gene>
    <name evidence="1" type="ORF">QFC19_004727</name>
</gene>
<keyword evidence="2" id="KW-1185">Reference proteome</keyword>
<sequence length="412" mass="44638">MLGGAGFQAGVGSAGPMIAARIVAGIGMGAINSTCPILMAEVSPKASRGRYVAAQLSTLNLGIFLAYWVGYGFTNYVTGSIQWRIPVVLQSVFILAIIVLSLFVPESPRWDMSHGKKERALETLALLNARPSTDSLVLEQYQMIEDAVQLEKSVGAGTWAGFFSWKDDELKSKKRLFIACFIQAAQQLGGINGIIYYAGTLLKTTGLNDHNASLVSGILFTWFFIASFIPWFLIDRVGRRPLFLVCISLMACTFAAQAGLIWKVETSGSKAAGAAATAVLFLYMGLFTTGFQAVVWVYPSEILPLQMRSKGSSISTAANWICNFAIVEMTPSAVANIGYKFYIIFAILNAIWVPVIYFLCPETVGLPLESVDFLFASADIRKMGSLNNADNYLELDKGVGDDGTLDKAAEKV</sequence>
<comment type="caution">
    <text evidence="1">The sequence shown here is derived from an EMBL/GenBank/DDBJ whole genome shotgun (WGS) entry which is preliminary data.</text>
</comment>